<evidence type="ECO:0000313" key="7">
    <source>
        <dbReference type="EMBL" id="MCC9642022.1"/>
    </source>
</evidence>
<name>A0ABS8NGE9_9BACT</name>
<evidence type="ECO:0000256" key="1">
    <source>
        <dbReference type="ARBA" id="ARBA00004141"/>
    </source>
</evidence>
<feature type="transmembrane region" description="Helical" evidence="6">
    <location>
        <begin position="265"/>
        <end position="286"/>
    </location>
</feature>
<feature type="transmembrane region" description="Helical" evidence="6">
    <location>
        <begin position="12"/>
        <end position="30"/>
    </location>
</feature>
<keyword evidence="3 6" id="KW-0812">Transmembrane</keyword>
<dbReference type="InterPro" id="IPR002549">
    <property type="entry name" value="AI-2E-like"/>
</dbReference>
<dbReference type="Proteomes" id="UP001430306">
    <property type="component" value="Unassembled WGS sequence"/>
</dbReference>
<comment type="subcellular location">
    <subcellularLocation>
        <location evidence="1">Membrane</location>
        <topology evidence="1">Multi-pass membrane protein</topology>
    </subcellularLocation>
</comment>
<evidence type="ECO:0000256" key="2">
    <source>
        <dbReference type="ARBA" id="ARBA00009773"/>
    </source>
</evidence>
<dbReference type="PANTHER" id="PTHR21716:SF62">
    <property type="entry name" value="TRANSPORT PROTEIN YDBI-RELATED"/>
    <property type="match status" value="1"/>
</dbReference>
<gene>
    <name evidence="7" type="ORF">LOC71_07025</name>
</gene>
<dbReference type="PANTHER" id="PTHR21716">
    <property type="entry name" value="TRANSMEMBRANE PROTEIN"/>
    <property type="match status" value="1"/>
</dbReference>
<evidence type="ECO:0000313" key="8">
    <source>
        <dbReference type="Proteomes" id="UP001430306"/>
    </source>
</evidence>
<sequence>MEGSSFVRRVLLACAVVLVFVALSALMVAARDLLPLIFGAVLIAVVLNALAAKLARWLPDFLGQTGRVSLVIASLLLLAGLTTYSFANSAAQKTMQFRDRIQKSFQESVETLRDQPVIGEQLPEKEELPSMMPSSGKSLGLLKNFFTSTFGGLVDVLILFFLALYFAVSPEKYRVGVIRLLPLSWRTHVSELMSDSSETLWRWMIGRLIAMALVGILFGVGLSFIGVPMPLELGVFAGLVTFIPNIGGVAAVVPALLLSFQEGTSAMVAVLVLYLAIQTVESYFITPMIQERQVELPPAMVILAQILGGIIFGFWGVVFATPMVAVSMLWINRLYVEEWLEA</sequence>
<evidence type="ECO:0000256" key="6">
    <source>
        <dbReference type="SAM" id="Phobius"/>
    </source>
</evidence>
<evidence type="ECO:0000256" key="5">
    <source>
        <dbReference type="ARBA" id="ARBA00023136"/>
    </source>
</evidence>
<proteinExistence type="inferred from homology"/>
<feature type="transmembrane region" description="Helical" evidence="6">
    <location>
        <begin position="67"/>
        <end position="87"/>
    </location>
</feature>
<comment type="caution">
    <text evidence="7">The sequence shown here is derived from an EMBL/GenBank/DDBJ whole genome shotgun (WGS) entry which is preliminary data.</text>
</comment>
<keyword evidence="4 6" id="KW-1133">Transmembrane helix</keyword>
<organism evidence="7 8">
    <name type="scientific">Rhodopirellula halodulae</name>
    <dbReference type="NCBI Taxonomy" id="2894198"/>
    <lineage>
        <taxon>Bacteria</taxon>
        <taxon>Pseudomonadati</taxon>
        <taxon>Planctomycetota</taxon>
        <taxon>Planctomycetia</taxon>
        <taxon>Pirellulales</taxon>
        <taxon>Pirellulaceae</taxon>
        <taxon>Rhodopirellula</taxon>
    </lineage>
</organism>
<accession>A0ABS8NGE9</accession>
<feature type="transmembrane region" description="Helical" evidence="6">
    <location>
        <begin position="145"/>
        <end position="168"/>
    </location>
</feature>
<evidence type="ECO:0000256" key="3">
    <source>
        <dbReference type="ARBA" id="ARBA00022692"/>
    </source>
</evidence>
<feature type="transmembrane region" description="Helical" evidence="6">
    <location>
        <begin position="36"/>
        <end position="55"/>
    </location>
</feature>
<protein>
    <submittedName>
        <fullName evidence="7">AI-2E family transporter</fullName>
    </submittedName>
</protein>
<keyword evidence="5 6" id="KW-0472">Membrane</keyword>
<comment type="similarity">
    <text evidence="2">Belongs to the autoinducer-2 exporter (AI-2E) (TC 2.A.86) family.</text>
</comment>
<dbReference type="Pfam" id="PF01594">
    <property type="entry name" value="AI-2E_transport"/>
    <property type="match status" value="1"/>
</dbReference>
<feature type="transmembrane region" description="Helical" evidence="6">
    <location>
        <begin position="233"/>
        <end position="258"/>
    </location>
</feature>
<keyword evidence="8" id="KW-1185">Reference proteome</keyword>
<dbReference type="RefSeq" id="WP_230272615.1">
    <property type="nucleotide sequence ID" value="NZ_JAJKFW010000014.1"/>
</dbReference>
<reference evidence="7" key="1">
    <citation type="submission" date="2021-11" db="EMBL/GenBank/DDBJ databases">
        <title>Genome sequence.</title>
        <authorList>
            <person name="Sun Q."/>
        </authorList>
    </citation>
    <scope>NUCLEOTIDE SEQUENCE</scope>
    <source>
        <strain evidence="7">JC740</strain>
    </source>
</reference>
<evidence type="ECO:0000256" key="4">
    <source>
        <dbReference type="ARBA" id="ARBA00022989"/>
    </source>
</evidence>
<feature type="transmembrane region" description="Helical" evidence="6">
    <location>
        <begin position="208"/>
        <end position="227"/>
    </location>
</feature>
<dbReference type="EMBL" id="JAJKFW010000014">
    <property type="protein sequence ID" value="MCC9642022.1"/>
    <property type="molecule type" value="Genomic_DNA"/>
</dbReference>
<feature type="transmembrane region" description="Helical" evidence="6">
    <location>
        <begin position="306"/>
        <end position="331"/>
    </location>
</feature>